<dbReference type="AlphaFoldDB" id="A0A840P5H0"/>
<dbReference type="PANTHER" id="PTHR43244">
    <property type="match status" value="1"/>
</dbReference>
<reference evidence="2 3" key="1">
    <citation type="submission" date="2020-08" db="EMBL/GenBank/DDBJ databases">
        <title>Genomic Encyclopedia of Type Strains, Phase IV (KMG-IV): sequencing the most valuable type-strain genomes for metagenomic binning, comparative biology and taxonomic classification.</title>
        <authorList>
            <person name="Goeker M."/>
        </authorList>
    </citation>
    <scope>NUCLEOTIDE SEQUENCE [LARGE SCALE GENOMIC DNA]</scope>
    <source>
        <strain evidence="2 3">DSM 45615</strain>
    </source>
</reference>
<protein>
    <submittedName>
        <fullName evidence="2">Putative F420-dependent oxidoreductase</fullName>
    </submittedName>
</protein>
<comment type="caution">
    <text evidence="2">The sequence shown here is derived from an EMBL/GenBank/DDBJ whole genome shotgun (WGS) entry which is preliminary data.</text>
</comment>
<proteinExistence type="predicted"/>
<dbReference type="EMBL" id="JACHGN010000008">
    <property type="protein sequence ID" value="MBB5134249.1"/>
    <property type="molecule type" value="Genomic_DNA"/>
</dbReference>
<feature type="domain" description="Luciferase-like" evidence="1">
    <location>
        <begin position="19"/>
        <end position="268"/>
    </location>
</feature>
<dbReference type="NCBIfam" id="TIGR03620">
    <property type="entry name" value="F420_MSMEG_4141"/>
    <property type="match status" value="1"/>
</dbReference>
<accession>A0A840P5H0</accession>
<name>A0A840P5H0_9ACTN</name>
<keyword evidence="3" id="KW-1185">Reference proteome</keyword>
<dbReference type="GO" id="GO:0016705">
    <property type="term" value="F:oxidoreductase activity, acting on paired donors, with incorporation or reduction of molecular oxygen"/>
    <property type="evidence" value="ECO:0007669"/>
    <property type="project" value="InterPro"/>
</dbReference>
<evidence type="ECO:0000259" key="1">
    <source>
        <dbReference type="Pfam" id="PF00296"/>
    </source>
</evidence>
<dbReference type="Gene3D" id="3.20.20.30">
    <property type="entry name" value="Luciferase-like domain"/>
    <property type="match status" value="1"/>
</dbReference>
<evidence type="ECO:0000313" key="3">
    <source>
        <dbReference type="Proteomes" id="UP000578449"/>
    </source>
</evidence>
<dbReference type="PANTHER" id="PTHR43244:SF2">
    <property type="entry name" value="CONSERVED HYPOTHETICAL ALANINE AND PROLINE-RICH PROTEIN"/>
    <property type="match status" value="1"/>
</dbReference>
<dbReference type="InterPro" id="IPR011251">
    <property type="entry name" value="Luciferase-like_dom"/>
</dbReference>
<sequence length="300" mass="31797">MTVMDLGKVGVWHPLFTRESAGEVRRAAAEIERLGYGTLWYPEAPGGRESLSAGAIVLAATERVNVASGIASIWARDAMAAAAGAAALGEAYGGRFVLGLGVSHKPAVQMRGHDYTRPVAAMSAYLDAMREIPPVAAPERPVPVLLAALRPRMLELAREKADGVHSYFVPPEHTDLARKTLGPGPVLAPEQAVVLETDPARARAIARTHTRVYLQLPNYVNNLLHLGFSQDDVAGEGSDRLVDAIVAWGDADAIATRVRDHLDAGADHVSLQPLPSGVDESLALLRDLAPVLGPLLTSEG</sequence>
<evidence type="ECO:0000313" key="2">
    <source>
        <dbReference type="EMBL" id="MBB5134249.1"/>
    </source>
</evidence>
<dbReference type="InterPro" id="IPR050564">
    <property type="entry name" value="F420-G6PD/mer"/>
</dbReference>
<gene>
    <name evidence="2" type="ORF">HNP84_003981</name>
</gene>
<dbReference type="SUPFAM" id="SSF51679">
    <property type="entry name" value="Bacterial luciferase-like"/>
    <property type="match status" value="1"/>
</dbReference>
<dbReference type="InterPro" id="IPR019922">
    <property type="entry name" value="Lucif-like_OxRdatse_MSMEG_4141"/>
</dbReference>
<dbReference type="InterPro" id="IPR036661">
    <property type="entry name" value="Luciferase-like_sf"/>
</dbReference>
<dbReference type="Pfam" id="PF00296">
    <property type="entry name" value="Bac_luciferase"/>
    <property type="match status" value="1"/>
</dbReference>
<dbReference type="Proteomes" id="UP000578449">
    <property type="component" value="Unassembled WGS sequence"/>
</dbReference>
<organism evidence="2 3">
    <name type="scientific">Thermocatellispora tengchongensis</name>
    <dbReference type="NCBI Taxonomy" id="1073253"/>
    <lineage>
        <taxon>Bacteria</taxon>
        <taxon>Bacillati</taxon>
        <taxon>Actinomycetota</taxon>
        <taxon>Actinomycetes</taxon>
        <taxon>Streptosporangiales</taxon>
        <taxon>Streptosporangiaceae</taxon>
        <taxon>Thermocatellispora</taxon>
    </lineage>
</organism>